<comment type="subcellular location">
    <subcellularLocation>
        <location evidence="9">Cytoplasm</location>
    </subcellularLocation>
</comment>
<dbReference type="STRING" id="1142394.PSMK_22120"/>
<dbReference type="Gene3D" id="3.30.1360.70">
    <property type="entry name" value="Arginyl tRNA synthetase N-terminal domain"/>
    <property type="match status" value="1"/>
</dbReference>
<proteinExistence type="inferred from homology"/>
<dbReference type="PRINTS" id="PR01038">
    <property type="entry name" value="TRNASYNTHARG"/>
</dbReference>
<dbReference type="GO" id="GO:0004814">
    <property type="term" value="F:arginine-tRNA ligase activity"/>
    <property type="evidence" value="ECO:0007669"/>
    <property type="project" value="UniProtKB-UniRule"/>
</dbReference>
<keyword evidence="14" id="KW-1185">Reference proteome</keyword>
<evidence type="ECO:0000256" key="1">
    <source>
        <dbReference type="ARBA" id="ARBA00005594"/>
    </source>
</evidence>
<evidence type="ECO:0000256" key="3">
    <source>
        <dbReference type="ARBA" id="ARBA00022598"/>
    </source>
</evidence>
<dbReference type="FunFam" id="3.40.50.620:FF:000116">
    <property type="entry name" value="Arginine--tRNA ligase"/>
    <property type="match status" value="1"/>
</dbReference>
<dbReference type="Gene3D" id="1.10.730.10">
    <property type="entry name" value="Isoleucyl-tRNA Synthetase, Domain 1"/>
    <property type="match status" value="1"/>
</dbReference>
<feature type="domain" description="DALR anticodon binding" evidence="11">
    <location>
        <begin position="462"/>
        <end position="579"/>
    </location>
</feature>
<dbReference type="RefSeq" id="WP_014437589.1">
    <property type="nucleotide sequence ID" value="NC_017080.1"/>
</dbReference>
<evidence type="ECO:0000256" key="4">
    <source>
        <dbReference type="ARBA" id="ARBA00022741"/>
    </source>
</evidence>
<dbReference type="eggNOG" id="COG0018">
    <property type="taxonomic scope" value="Bacteria"/>
</dbReference>
<dbReference type="InterPro" id="IPR036695">
    <property type="entry name" value="Arg-tRNA-synth_N_sf"/>
</dbReference>
<evidence type="ECO:0000259" key="12">
    <source>
        <dbReference type="SMART" id="SM01016"/>
    </source>
</evidence>
<dbReference type="EMBL" id="AP012338">
    <property type="protein sequence ID" value="BAM04371.1"/>
    <property type="molecule type" value="Genomic_DNA"/>
</dbReference>
<evidence type="ECO:0000313" key="13">
    <source>
        <dbReference type="EMBL" id="BAM04371.1"/>
    </source>
</evidence>
<dbReference type="AlphaFoldDB" id="I0IGI3"/>
<dbReference type="SUPFAM" id="SSF55190">
    <property type="entry name" value="Arginyl-tRNA synthetase (ArgRS), N-terminal 'additional' domain"/>
    <property type="match status" value="1"/>
</dbReference>
<dbReference type="CDD" id="cd07956">
    <property type="entry name" value="Anticodon_Ia_Arg"/>
    <property type="match status" value="1"/>
</dbReference>
<dbReference type="InterPro" id="IPR035684">
    <property type="entry name" value="ArgRS_core"/>
</dbReference>
<dbReference type="PANTHER" id="PTHR11956:SF5">
    <property type="entry name" value="ARGININE--TRNA LIGASE, CYTOPLASMIC"/>
    <property type="match status" value="1"/>
</dbReference>
<keyword evidence="6 9" id="KW-0648">Protein biosynthesis</keyword>
<evidence type="ECO:0000256" key="5">
    <source>
        <dbReference type="ARBA" id="ARBA00022840"/>
    </source>
</evidence>
<evidence type="ECO:0000256" key="6">
    <source>
        <dbReference type="ARBA" id="ARBA00022917"/>
    </source>
</evidence>
<dbReference type="SMART" id="SM01016">
    <property type="entry name" value="Arg_tRNA_synt_N"/>
    <property type="match status" value="1"/>
</dbReference>
<evidence type="ECO:0000256" key="7">
    <source>
        <dbReference type="ARBA" id="ARBA00023146"/>
    </source>
</evidence>
<dbReference type="HAMAP" id="MF_00123">
    <property type="entry name" value="Arg_tRNA_synth"/>
    <property type="match status" value="1"/>
</dbReference>
<dbReference type="GO" id="GO:0006420">
    <property type="term" value="P:arginyl-tRNA aminoacylation"/>
    <property type="evidence" value="ECO:0007669"/>
    <property type="project" value="UniProtKB-UniRule"/>
</dbReference>
<evidence type="ECO:0000256" key="10">
    <source>
        <dbReference type="RuleBase" id="RU363038"/>
    </source>
</evidence>
<comment type="catalytic activity">
    <reaction evidence="8 9">
        <text>tRNA(Arg) + L-arginine + ATP = L-arginyl-tRNA(Arg) + AMP + diphosphate</text>
        <dbReference type="Rhea" id="RHEA:20301"/>
        <dbReference type="Rhea" id="RHEA-COMP:9658"/>
        <dbReference type="Rhea" id="RHEA-COMP:9673"/>
        <dbReference type="ChEBI" id="CHEBI:30616"/>
        <dbReference type="ChEBI" id="CHEBI:32682"/>
        <dbReference type="ChEBI" id="CHEBI:33019"/>
        <dbReference type="ChEBI" id="CHEBI:78442"/>
        <dbReference type="ChEBI" id="CHEBI:78513"/>
        <dbReference type="ChEBI" id="CHEBI:456215"/>
        <dbReference type="EC" id="6.1.1.19"/>
    </reaction>
</comment>
<feature type="short sequence motif" description="'HIGH' region" evidence="9">
    <location>
        <begin position="128"/>
        <end position="138"/>
    </location>
</feature>
<dbReference type="InterPro" id="IPR005148">
    <property type="entry name" value="Arg-tRNA-synth_N"/>
</dbReference>
<protein>
    <recommendedName>
        <fullName evidence="9">Arginine--tRNA ligase</fullName>
        <ecNumber evidence="9">6.1.1.19</ecNumber>
    </recommendedName>
    <alternativeName>
        <fullName evidence="9">Arginyl-tRNA synthetase</fullName>
        <shortName evidence="9">ArgRS</shortName>
    </alternativeName>
</protein>
<evidence type="ECO:0000256" key="2">
    <source>
        <dbReference type="ARBA" id="ARBA00022490"/>
    </source>
</evidence>
<dbReference type="Pfam" id="PF05746">
    <property type="entry name" value="DALR_1"/>
    <property type="match status" value="1"/>
</dbReference>
<dbReference type="EC" id="6.1.1.19" evidence="9"/>
<keyword evidence="3 9" id="KW-0436">Ligase</keyword>
<dbReference type="NCBIfam" id="TIGR00456">
    <property type="entry name" value="argS"/>
    <property type="match status" value="1"/>
</dbReference>
<dbReference type="PROSITE" id="PS00178">
    <property type="entry name" value="AA_TRNA_LIGASE_I"/>
    <property type="match status" value="1"/>
</dbReference>
<dbReference type="InterPro" id="IPR014729">
    <property type="entry name" value="Rossmann-like_a/b/a_fold"/>
</dbReference>
<organism evidence="13 14">
    <name type="scientific">Phycisphaera mikurensis (strain NBRC 102666 / KCTC 22515 / FYK2301M01)</name>
    <dbReference type="NCBI Taxonomy" id="1142394"/>
    <lineage>
        <taxon>Bacteria</taxon>
        <taxon>Pseudomonadati</taxon>
        <taxon>Planctomycetota</taxon>
        <taxon>Phycisphaerae</taxon>
        <taxon>Phycisphaerales</taxon>
        <taxon>Phycisphaeraceae</taxon>
        <taxon>Phycisphaera</taxon>
    </lineage>
</organism>
<dbReference type="SUPFAM" id="SSF47323">
    <property type="entry name" value="Anticodon-binding domain of a subclass of class I aminoacyl-tRNA synthetases"/>
    <property type="match status" value="1"/>
</dbReference>
<dbReference type="CDD" id="cd00671">
    <property type="entry name" value="ArgRS_core"/>
    <property type="match status" value="1"/>
</dbReference>
<dbReference type="Gene3D" id="3.40.50.620">
    <property type="entry name" value="HUPs"/>
    <property type="match status" value="1"/>
</dbReference>
<dbReference type="SMART" id="SM00836">
    <property type="entry name" value="DALR_1"/>
    <property type="match status" value="1"/>
</dbReference>
<evidence type="ECO:0000256" key="8">
    <source>
        <dbReference type="ARBA" id="ARBA00049339"/>
    </source>
</evidence>
<name>I0IGI3_PHYMF</name>
<dbReference type="KEGG" id="phm:PSMK_22120"/>
<dbReference type="InterPro" id="IPR008909">
    <property type="entry name" value="DALR_anticod-bd"/>
</dbReference>
<reference evidence="13 14" key="1">
    <citation type="submission" date="2012-02" db="EMBL/GenBank/DDBJ databases">
        <title>Complete genome sequence of Phycisphaera mikurensis NBRC 102666.</title>
        <authorList>
            <person name="Ankai A."/>
            <person name="Hosoyama A."/>
            <person name="Terui Y."/>
            <person name="Sekine M."/>
            <person name="Fukai R."/>
            <person name="Kato Y."/>
            <person name="Nakamura S."/>
            <person name="Yamada-Narita S."/>
            <person name="Kawakoshi A."/>
            <person name="Fukunaga Y."/>
            <person name="Yamazaki S."/>
            <person name="Fujita N."/>
        </authorList>
    </citation>
    <scope>NUCLEOTIDE SEQUENCE [LARGE SCALE GENOMIC DNA]</scope>
    <source>
        <strain evidence="14">NBRC 102666 / KCTC 22515 / FYK2301M01</strain>
    </source>
</reference>
<dbReference type="GO" id="GO:0005524">
    <property type="term" value="F:ATP binding"/>
    <property type="evidence" value="ECO:0007669"/>
    <property type="project" value="UniProtKB-UniRule"/>
</dbReference>
<dbReference type="HOGENOM" id="CLU_006406_5_1_0"/>
<dbReference type="PATRIC" id="fig|1142394.8.peg.2283"/>
<gene>
    <name evidence="9 13" type="primary">argS</name>
    <name evidence="13" type="ordered locus">PSMK_22120</name>
</gene>
<keyword evidence="2 9" id="KW-0963">Cytoplasm</keyword>
<dbReference type="Pfam" id="PF00750">
    <property type="entry name" value="tRNA-synt_1d"/>
    <property type="match status" value="1"/>
</dbReference>
<dbReference type="GO" id="GO:0005737">
    <property type="term" value="C:cytoplasm"/>
    <property type="evidence" value="ECO:0007669"/>
    <property type="project" value="UniProtKB-SubCell"/>
</dbReference>
<evidence type="ECO:0000313" key="14">
    <source>
        <dbReference type="Proteomes" id="UP000007881"/>
    </source>
</evidence>
<keyword evidence="4 9" id="KW-0547">Nucleotide-binding</keyword>
<feature type="domain" description="Arginyl tRNA synthetase N-terminal" evidence="12">
    <location>
        <begin position="10"/>
        <end position="96"/>
    </location>
</feature>
<dbReference type="InterPro" id="IPR001278">
    <property type="entry name" value="Arg-tRNA-ligase"/>
</dbReference>
<accession>I0IGI3</accession>
<dbReference type="Pfam" id="PF03485">
    <property type="entry name" value="Arg_tRNA_synt_N"/>
    <property type="match status" value="1"/>
</dbReference>
<evidence type="ECO:0000259" key="11">
    <source>
        <dbReference type="SMART" id="SM00836"/>
    </source>
</evidence>
<comment type="similarity">
    <text evidence="1 9 10">Belongs to the class-I aminoacyl-tRNA synthetase family.</text>
</comment>
<dbReference type="Proteomes" id="UP000007881">
    <property type="component" value="Chromosome"/>
</dbReference>
<dbReference type="OrthoDB" id="9805987at2"/>
<sequence length="579" mass="62568">MPERPTDPQIQLEAAIHRAIRRALPDAPADAEPMLRPASDPRFGDFQANAAMGLAKQLKRKPREVAEAIAAALGDAGGLLAGPAAVAGPGFLNLTLSAEALGELAAGLDPTRPGEPTGTTVVVDYGSPNLAKEMHVGHLRSSVIGDALCRVLERRGDRVIRQNHIGDWGTQFGMLLEHLIETGWADREGEDRAIGDLNELYQQAKRRDDADPAFAESARRRVVALQAGEPEARAFWRSLIGESLRHMNEVFARLGLLLDDGDLKPESAYNEALGPLCRRLESGGHATRSDGALCVFVAGFETPLIIEKSDGGHGYATTDLAAAAHRVKELGGDRLVYVVDSRQREHFQKFFAAARDAGLADAQTRMDHAAFGTILGPDKRPFKTRDGGTVKLTDVLDEAVEKATAVVAQKNPDLPADEREAVGRLVGIGAVKYADLSGDRVKDYVFDWGRMLALEGNTAPYLQYSYARIRSIFRKGGVDFEAADLPPIAAEAPAERALVLHLARYAATLDAVADSLEPHRLAAWAFELATLYHRFYEACPVLKDGHEATRGSRLALSRLVAEALEDALGLLGIGVPERM</sequence>
<dbReference type="InterPro" id="IPR009080">
    <property type="entry name" value="tRNAsynth_Ia_anticodon-bd"/>
</dbReference>
<keyword evidence="5 9" id="KW-0067">ATP-binding</keyword>
<dbReference type="InterPro" id="IPR001412">
    <property type="entry name" value="aa-tRNA-synth_I_CS"/>
</dbReference>
<evidence type="ECO:0000256" key="9">
    <source>
        <dbReference type="HAMAP-Rule" id="MF_00123"/>
    </source>
</evidence>
<dbReference type="SUPFAM" id="SSF52374">
    <property type="entry name" value="Nucleotidylyl transferase"/>
    <property type="match status" value="1"/>
</dbReference>
<dbReference type="PANTHER" id="PTHR11956">
    <property type="entry name" value="ARGINYL-TRNA SYNTHETASE"/>
    <property type="match status" value="1"/>
</dbReference>
<comment type="subunit">
    <text evidence="9">Monomer.</text>
</comment>
<keyword evidence="7 9" id="KW-0030">Aminoacyl-tRNA synthetase</keyword>